<comment type="caution">
    <text evidence="6">The sequence shown here is derived from an EMBL/GenBank/DDBJ whole genome shotgun (WGS) entry which is preliminary data.</text>
</comment>
<dbReference type="AlphaFoldDB" id="M5BK33"/>
<dbReference type="HOGENOM" id="CLU_2016776_0_0_1"/>
<dbReference type="InterPro" id="IPR035102">
    <property type="entry name" value="Phosphomevalonate_kinase"/>
</dbReference>
<comment type="pathway">
    <text evidence="1">Isoprenoid biosynthesis; isopentenyl diphosphate biosynthesis via mevalonate pathway.</text>
</comment>
<reference evidence="6 7" key="1">
    <citation type="journal article" date="2013" name="J. Biotechnol.">
        <title>Establishment and interpretation of the genome sequence of the phytopathogenic fungus Rhizoctonia solani AG1-IB isolate 7/3/14.</title>
        <authorList>
            <person name="Wibberg D.W."/>
            <person name="Jelonek L.J."/>
            <person name="Rupp O.R."/>
            <person name="Hennig M.H."/>
            <person name="Eikmeyer F.E."/>
            <person name="Goesmann A.G."/>
            <person name="Hartmann A.H."/>
            <person name="Borriss R.B."/>
            <person name="Grosch R.G."/>
            <person name="Puehler A.P."/>
            <person name="Schlueter A.S."/>
        </authorList>
    </citation>
    <scope>NUCLEOTIDE SEQUENCE [LARGE SCALE GENOMIC DNA]</scope>
    <source>
        <strain evidence="7">AG1-IB / isolate 7/3/14</strain>
    </source>
</reference>
<dbReference type="GO" id="GO:0019287">
    <property type="term" value="P:isopentenyl diphosphate biosynthetic process, mevalonate pathway"/>
    <property type="evidence" value="ECO:0007669"/>
    <property type="project" value="TreeGrafter"/>
</dbReference>
<evidence type="ECO:0000256" key="1">
    <source>
        <dbReference type="ARBA" id="ARBA00005092"/>
    </source>
</evidence>
<accession>M5BK33</accession>
<name>M5BK33_THACB</name>
<keyword evidence="5" id="KW-0067">ATP-binding</keyword>
<dbReference type="EMBL" id="CAOJ01001418">
    <property type="protein sequence ID" value="CCO27056.1"/>
    <property type="molecule type" value="Genomic_DNA"/>
</dbReference>
<dbReference type="GO" id="GO:0005777">
    <property type="term" value="C:peroxisome"/>
    <property type="evidence" value="ECO:0007669"/>
    <property type="project" value="TreeGrafter"/>
</dbReference>
<dbReference type="GO" id="GO:0005524">
    <property type="term" value="F:ATP binding"/>
    <property type="evidence" value="ECO:0007669"/>
    <property type="project" value="UniProtKB-KW"/>
</dbReference>
<proteinExistence type="predicted"/>
<evidence type="ECO:0000256" key="2">
    <source>
        <dbReference type="ARBA" id="ARBA00022679"/>
    </source>
</evidence>
<dbReference type="EC" id="2.7.4.2" evidence="6"/>
<keyword evidence="4 6" id="KW-0418">Kinase</keyword>
<dbReference type="PANTHER" id="PTHR31814">
    <property type="match status" value="1"/>
</dbReference>
<dbReference type="PANTHER" id="PTHR31814:SF2">
    <property type="entry name" value="PHOSPHOMEVALONATE KINASE"/>
    <property type="match status" value="1"/>
</dbReference>
<evidence type="ECO:0000313" key="7">
    <source>
        <dbReference type="Proteomes" id="UP000012065"/>
    </source>
</evidence>
<sequence>MLADVDSGSDTPSMVGNVLKWKKAEPVVADQLWEGLDKCNRGLGDIINRLSEKYEEDPTEYANTVDKLAREPGDEWERQSPIEALEVTAAQLFGNTRRLTKAFLSNHQNKRDYLTHAAPSLES</sequence>
<evidence type="ECO:0000256" key="3">
    <source>
        <dbReference type="ARBA" id="ARBA00022741"/>
    </source>
</evidence>
<gene>
    <name evidence="6" type="ORF">BN14_01090</name>
</gene>
<dbReference type="GO" id="GO:0004631">
    <property type="term" value="F:phosphomevalonate kinase activity"/>
    <property type="evidence" value="ECO:0007669"/>
    <property type="project" value="UniProtKB-EC"/>
</dbReference>
<keyword evidence="3" id="KW-0547">Nucleotide-binding</keyword>
<protein>
    <submittedName>
        <fullName evidence="6">Phosphomevalonate kinase</fullName>
        <ecNumber evidence="6">2.7.4.2</ecNumber>
    </submittedName>
</protein>
<dbReference type="Proteomes" id="UP000012065">
    <property type="component" value="Unassembled WGS sequence"/>
</dbReference>
<evidence type="ECO:0000256" key="5">
    <source>
        <dbReference type="ARBA" id="ARBA00022840"/>
    </source>
</evidence>
<keyword evidence="2 6" id="KW-0808">Transferase</keyword>
<evidence type="ECO:0000313" key="6">
    <source>
        <dbReference type="EMBL" id="CCO27056.1"/>
    </source>
</evidence>
<dbReference type="GO" id="GO:0010142">
    <property type="term" value="P:farnesyl diphosphate biosynthetic process, mevalonate pathway"/>
    <property type="evidence" value="ECO:0007669"/>
    <property type="project" value="TreeGrafter"/>
</dbReference>
<organism evidence="6 7">
    <name type="scientific">Thanatephorus cucumeris (strain AG1-IB / isolate 7/3/14)</name>
    <name type="common">Lettuce bottom rot fungus</name>
    <name type="synonym">Rhizoctonia solani</name>
    <dbReference type="NCBI Taxonomy" id="1108050"/>
    <lineage>
        <taxon>Eukaryota</taxon>
        <taxon>Fungi</taxon>
        <taxon>Dikarya</taxon>
        <taxon>Basidiomycota</taxon>
        <taxon>Agaricomycotina</taxon>
        <taxon>Agaricomycetes</taxon>
        <taxon>Cantharellales</taxon>
        <taxon>Ceratobasidiaceae</taxon>
        <taxon>Rhizoctonia</taxon>
        <taxon>Rhizoctonia solani AG-1</taxon>
    </lineage>
</organism>
<dbReference type="GO" id="GO:0006696">
    <property type="term" value="P:ergosterol biosynthetic process"/>
    <property type="evidence" value="ECO:0007669"/>
    <property type="project" value="TreeGrafter"/>
</dbReference>
<evidence type="ECO:0000256" key="4">
    <source>
        <dbReference type="ARBA" id="ARBA00022777"/>
    </source>
</evidence>